<geneLocation type="mitochondrion" evidence="6"/>
<evidence type="ECO:0000256" key="1">
    <source>
        <dbReference type="ARBA" id="ARBA00008553"/>
    </source>
</evidence>
<dbReference type="GO" id="GO:1990904">
    <property type="term" value="C:ribonucleoprotein complex"/>
    <property type="evidence" value="ECO:0007669"/>
    <property type="project" value="UniProtKB-KW"/>
</dbReference>
<dbReference type="InterPro" id="IPR031309">
    <property type="entry name" value="Ribosomal_uL5_C"/>
</dbReference>
<accession>A0A2P1E6M9</accession>
<sequence length="183" mass="20979">MNRLQVWNRNIVYSDLVYKLNPENLNGMIHLDDIVLKSTINTSVSEPKDIIFGLVALELLTNQKAKVSRTRKSIAAFKTRKFVPISSKVTMRRNRLYSHLDFLISVAFPKWTQLKELERRSLVNSKGSLSLGLSNLTMFPQLTKEYEQLPNDMGITITMNTSNAHTEPELLLLLSEFQMPVII</sequence>
<dbReference type="Pfam" id="PF00673">
    <property type="entry name" value="Ribosomal_L5_C"/>
    <property type="match status" value="1"/>
</dbReference>
<evidence type="ECO:0000256" key="2">
    <source>
        <dbReference type="ARBA" id="ARBA00022980"/>
    </source>
</evidence>
<dbReference type="PIRSF" id="PIRSF002161">
    <property type="entry name" value="Ribosomal_L5"/>
    <property type="match status" value="1"/>
</dbReference>
<dbReference type="RefSeq" id="YP_009475778.1">
    <property type="nucleotide sequence ID" value="NC_037436.1"/>
</dbReference>
<proteinExistence type="inferred from homology"/>
<reference evidence="6" key="1">
    <citation type="journal article" date="2018" name="BMC Genomics">
        <title>Comparative mitochondrial genomics of cryptophyte algae: gene shuffling and dynamic mobile genetic elements.</title>
        <authorList>
            <person name="Kim J.I."/>
            <person name="Yoon H.S."/>
            <person name="Yi G."/>
            <person name="Shin W."/>
            <person name="Archibald J.M."/>
        </authorList>
    </citation>
    <scope>NUCLEOTIDE SEQUENCE</scope>
    <source>
        <strain evidence="6">HACCP-CR01</strain>
    </source>
</reference>
<comment type="similarity">
    <text evidence="1 4">Belongs to the universal ribosomal protein uL5 family.</text>
</comment>
<gene>
    <name evidence="6" type="primary">rpl5</name>
    <name evidence="6" type="ORF">TampMt_p025</name>
</gene>
<dbReference type="GO" id="GO:0005840">
    <property type="term" value="C:ribosome"/>
    <property type="evidence" value="ECO:0007669"/>
    <property type="project" value="UniProtKB-KW"/>
</dbReference>
<evidence type="ECO:0000313" key="6">
    <source>
        <dbReference type="EMBL" id="AVK94040.1"/>
    </source>
</evidence>
<keyword evidence="2 4" id="KW-0689">Ribosomal protein</keyword>
<protein>
    <submittedName>
        <fullName evidence="6">Ribosomal protein L5</fullName>
    </submittedName>
</protein>
<dbReference type="EMBL" id="MG680944">
    <property type="protein sequence ID" value="AVK94040.1"/>
    <property type="molecule type" value="Genomic_DNA"/>
</dbReference>
<organism evidence="6">
    <name type="scientific">Teleaulax amphioxeia</name>
    <dbReference type="NCBI Taxonomy" id="77931"/>
    <lineage>
        <taxon>Eukaryota</taxon>
        <taxon>Cryptophyceae</taxon>
        <taxon>Pyrenomonadales</taxon>
        <taxon>Geminigeraceae</taxon>
        <taxon>Teleaulax</taxon>
    </lineage>
</organism>
<keyword evidence="3 4" id="KW-0687">Ribonucleoprotein</keyword>
<dbReference type="SUPFAM" id="SSF55282">
    <property type="entry name" value="RL5-like"/>
    <property type="match status" value="1"/>
</dbReference>
<dbReference type="InterPro" id="IPR002132">
    <property type="entry name" value="Ribosomal_uL5"/>
</dbReference>
<dbReference type="GeneID" id="36496148"/>
<name>A0A2P1E6M9_9CRYP</name>
<evidence type="ECO:0000256" key="4">
    <source>
        <dbReference type="RuleBase" id="RU003930"/>
    </source>
</evidence>
<dbReference type="InterPro" id="IPR022803">
    <property type="entry name" value="Ribosomal_uL5_dom_sf"/>
</dbReference>
<dbReference type="GO" id="GO:0003735">
    <property type="term" value="F:structural constituent of ribosome"/>
    <property type="evidence" value="ECO:0007669"/>
    <property type="project" value="InterPro"/>
</dbReference>
<dbReference type="PANTHER" id="PTHR11994">
    <property type="entry name" value="60S RIBOSOMAL PROTEIN L11-RELATED"/>
    <property type="match status" value="1"/>
</dbReference>
<evidence type="ECO:0000256" key="3">
    <source>
        <dbReference type="ARBA" id="ARBA00023274"/>
    </source>
</evidence>
<keyword evidence="6" id="KW-0496">Mitochondrion</keyword>
<dbReference type="GO" id="GO:0006412">
    <property type="term" value="P:translation"/>
    <property type="evidence" value="ECO:0007669"/>
    <property type="project" value="InterPro"/>
</dbReference>
<dbReference type="AlphaFoldDB" id="A0A2P1E6M9"/>
<dbReference type="Gene3D" id="3.30.1440.10">
    <property type="match status" value="1"/>
</dbReference>
<feature type="domain" description="Large ribosomal subunit protein uL5 C-terminal" evidence="5">
    <location>
        <begin position="84"/>
        <end position="180"/>
    </location>
</feature>
<evidence type="ECO:0000259" key="5">
    <source>
        <dbReference type="Pfam" id="PF00673"/>
    </source>
</evidence>